<evidence type="ECO:0000256" key="18">
    <source>
        <dbReference type="SAM" id="Phobius"/>
    </source>
</evidence>
<evidence type="ECO:0000256" key="10">
    <source>
        <dbReference type="ARBA" id="ARBA00022989"/>
    </source>
</evidence>
<keyword evidence="12 18" id="KW-0472">Membrane</keyword>
<dbReference type="GO" id="GO:0016491">
    <property type="term" value="F:oxidoreductase activity"/>
    <property type="evidence" value="ECO:0007669"/>
    <property type="project" value="InterPro"/>
</dbReference>
<sequence>MPSLASLCRTKNLNRPDCASDLFVVFALDQAREVYVSASSAAPFSTSPGRTPHSFPETRRADEPGQFRAGDSQVTIRNWNRSALAALGLSIPGHAFAAAGHPEPYQIGFQDAVSPVAEFVHDFHTALVWIISIITLFVLALLVTVVVKFNEKANPVPSRTTHHTGLEIAWTIIPVLILVGIAIPSFRLLKYQIELPKADITIKAIGNQWYWSYEYPQDQGGGFKFDSYMLTREDAAKAGQPALLAVDNEVVLPAGKTVVIQVVGADVIHSFSVPSLAFRMDAIPGRLNQTWFKTDREGIYYGQCSRLCGQNHAFMPIAIRVVSPEKYQAWLGEAKKKFASNGGDETVKVAARSTTVE</sequence>
<evidence type="ECO:0000256" key="17">
    <source>
        <dbReference type="SAM" id="MobiDB-lite"/>
    </source>
</evidence>
<comment type="similarity">
    <text evidence="3 15">Belongs to the cytochrome c oxidase subunit 2 family.</text>
</comment>
<keyword evidence="8" id="KW-1278">Translocase</keyword>
<evidence type="ECO:0000313" key="21">
    <source>
        <dbReference type="EMBL" id="PSC04658.1"/>
    </source>
</evidence>
<feature type="region of interest" description="Disordered" evidence="17">
    <location>
        <begin position="42"/>
        <end position="64"/>
    </location>
</feature>
<keyword evidence="9 15" id="KW-0249">Electron transport</keyword>
<evidence type="ECO:0000259" key="19">
    <source>
        <dbReference type="PROSITE" id="PS50857"/>
    </source>
</evidence>
<comment type="cofactor">
    <cofactor evidence="1">
        <name>heme</name>
        <dbReference type="ChEBI" id="CHEBI:30413"/>
    </cofactor>
</comment>
<feature type="transmembrane region" description="Helical" evidence="18">
    <location>
        <begin position="126"/>
        <end position="148"/>
    </location>
</feature>
<evidence type="ECO:0000256" key="13">
    <source>
        <dbReference type="ARBA" id="ARBA00024688"/>
    </source>
</evidence>
<dbReference type="PANTHER" id="PTHR22888:SF9">
    <property type="entry name" value="CYTOCHROME C OXIDASE SUBUNIT 2"/>
    <property type="match status" value="1"/>
</dbReference>
<dbReference type="InterPro" id="IPR001505">
    <property type="entry name" value="Copper_CuA"/>
</dbReference>
<dbReference type="GO" id="GO:0004129">
    <property type="term" value="F:cytochrome-c oxidase activity"/>
    <property type="evidence" value="ECO:0007669"/>
    <property type="project" value="UniProtKB-EC"/>
</dbReference>
<organism evidence="21 22">
    <name type="scientific">Alsobacter soli</name>
    <dbReference type="NCBI Taxonomy" id="2109933"/>
    <lineage>
        <taxon>Bacteria</taxon>
        <taxon>Pseudomonadati</taxon>
        <taxon>Pseudomonadota</taxon>
        <taxon>Alphaproteobacteria</taxon>
        <taxon>Hyphomicrobiales</taxon>
        <taxon>Alsobacteraceae</taxon>
        <taxon>Alsobacter</taxon>
    </lineage>
</organism>
<keyword evidence="5 15" id="KW-0679">Respiratory chain</keyword>
<dbReference type="InterPro" id="IPR011759">
    <property type="entry name" value="Cyt_c_oxidase_su2_TM_dom"/>
</dbReference>
<comment type="function">
    <text evidence="13 16">Subunits I and II form the functional core of the enzyme complex. Electrons originating in cytochrome c are transferred via heme a and Cu(A) to the binuclear center formed by heme a3 and Cu(B).</text>
</comment>
<keyword evidence="11 16" id="KW-0186">Copper</keyword>
<evidence type="ECO:0000256" key="2">
    <source>
        <dbReference type="ARBA" id="ARBA00004141"/>
    </source>
</evidence>
<dbReference type="AlphaFoldDB" id="A0A2T1HSR6"/>
<dbReference type="InterPro" id="IPR014222">
    <property type="entry name" value="Cyt_c_oxidase_su2"/>
</dbReference>
<dbReference type="InterPro" id="IPR008972">
    <property type="entry name" value="Cupredoxin"/>
</dbReference>
<evidence type="ECO:0000256" key="11">
    <source>
        <dbReference type="ARBA" id="ARBA00023008"/>
    </source>
</evidence>
<dbReference type="SUPFAM" id="SSF81464">
    <property type="entry name" value="Cytochrome c oxidase subunit II-like, transmembrane region"/>
    <property type="match status" value="1"/>
</dbReference>
<name>A0A2T1HSR6_9HYPH</name>
<evidence type="ECO:0000256" key="12">
    <source>
        <dbReference type="ARBA" id="ARBA00023136"/>
    </source>
</evidence>
<evidence type="ECO:0000256" key="9">
    <source>
        <dbReference type="ARBA" id="ARBA00022982"/>
    </source>
</evidence>
<dbReference type="CDD" id="cd13912">
    <property type="entry name" value="CcO_II_C"/>
    <property type="match status" value="1"/>
</dbReference>
<evidence type="ECO:0000256" key="4">
    <source>
        <dbReference type="ARBA" id="ARBA00022448"/>
    </source>
</evidence>
<dbReference type="Proteomes" id="UP000239772">
    <property type="component" value="Unassembled WGS sequence"/>
</dbReference>
<dbReference type="Gene3D" id="1.10.287.90">
    <property type="match status" value="1"/>
</dbReference>
<dbReference type="InterPro" id="IPR036257">
    <property type="entry name" value="Cyt_c_oxidase_su2_TM_sf"/>
</dbReference>
<dbReference type="GO" id="GO:0005886">
    <property type="term" value="C:plasma membrane"/>
    <property type="evidence" value="ECO:0007669"/>
    <property type="project" value="UniProtKB-SubCell"/>
</dbReference>
<evidence type="ECO:0000256" key="3">
    <source>
        <dbReference type="ARBA" id="ARBA00007866"/>
    </source>
</evidence>
<dbReference type="Gene3D" id="2.60.40.420">
    <property type="entry name" value="Cupredoxins - blue copper proteins"/>
    <property type="match status" value="1"/>
</dbReference>
<evidence type="ECO:0000313" key="22">
    <source>
        <dbReference type="Proteomes" id="UP000239772"/>
    </source>
</evidence>
<keyword evidence="22" id="KW-1185">Reference proteome</keyword>
<keyword evidence="7 16" id="KW-0479">Metal-binding</keyword>
<dbReference type="FunFam" id="2.60.40.420:FF:000001">
    <property type="entry name" value="Cytochrome c oxidase subunit 2"/>
    <property type="match status" value="1"/>
</dbReference>
<dbReference type="SUPFAM" id="SSF49503">
    <property type="entry name" value="Cupredoxins"/>
    <property type="match status" value="1"/>
</dbReference>
<dbReference type="Pfam" id="PF00116">
    <property type="entry name" value="COX2"/>
    <property type="match status" value="1"/>
</dbReference>
<feature type="domain" description="Cytochrome oxidase subunit II transmembrane region profile" evidence="20">
    <location>
        <begin position="101"/>
        <end position="196"/>
    </location>
</feature>
<evidence type="ECO:0000256" key="8">
    <source>
        <dbReference type="ARBA" id="ARBA00022967"/>
    </source>
</evidence>
<dbReference type="InterPro" id="IPR002429">
    <property type="entry name" value="CcO_II-like_C"/>
</dbReference>
<feature type="transmembrane region" description="Helical" evidence="18">
    <location>
        <begin position="168"/>
        <end position="189"/>
    </location>
</feature>
<protein>
    <recommendedName>
        <fullName evidence="16">Cytochrome c oxidase subunit 2</fullName>
        <ecNumber evidence="16">7.1.1.9</ecNumber>
    </recommendedName>
</protein>
<evidence type="ECO:0000256" key="14">
    <source>
        <dbReference type="ARBA" id="ARBA00047816"/>
    </source>
</evidence>
<dbReference type="GO" id="GO:0005507">
    <property type="term" value="F:copper ion binding"/>
    <property type="evidence" value="ECO:0007669"/>
    <property type="project" value="InterPro"/>
</dbReference>
<comment type="subcellular location">
    <subcellularLocation>
        <location evidence="15">Cell membrane</location>
        <topology evidence="15">Multi-pass membrane protein</topology>
    </subcellularLocation>
    <subcellularLocation>
        <location evidence="2">Membrane</location>
        <topology evidence="2">Multi-pass membrane protein</topology>
    </subcellularLocation>
</comment>
<dbReference type="GO" id="GO:0042773">
    <property type="term" value="P:ATP synthesis coupled electron transport"/>
    <property type="evidence" value="ECO:0007669"/>
    <property type="project" value="TreeGrafter"/>
</dbReference>
<reference evidence="22" key="1">
    <citation type="submission" date="2018-03" db="EMBL/GenBank/DDBJ databases">
        <authorList>
            <person name="Sun L."/>
            <person name="Liu H."/>
            <person name="Chen W."/>
            <person name="Huang K."/>
            <person name="Liu W."/>
            <person name="Gao X."/>
        </authorList>
    </citation>
    <scope>NUCLEOTIDE SEQUENCE [LARGE SCALE GENOMIC DNA]</scope>
    <source>
        <strain evidence="22">SH9</strain>
    </source>
</reference>
<dbReference type="PROSITE" id="PS00078">
    <property type="entry name" value="COX2"/>
    <property type="match status" value="1"/>
</dbReference>
<dbReference type="InterPro" id="IPR034210">
    <property type="entry name" value="CcO_II_C"/>
</dbReference>
<accession>A0A2T1HSR6</accession>
<dbReference type="NCBIfam" id="TIGR02866">
    <property type="entry name" value="CoxB"/>
    <property type="match status" value="1"/>
</dbReference>
<comment type="caution">
    <text evidence="21">The sequence shown here is derived from an EMBL/GenBank/DDBJ whole genome shotgun (WGS) entry which is preliminary data.</text>
</comment>
<evidence type="ECO:0000256" key="5">
    <source>
        <dbReference type="ARBA" id="ARBA00022660"/>
    </source>
</evidence>
<evidence type="ECO:0000259" key="20">
    <source>
        <dbReference type="PROSITE" id="PS50999"/>
    </source>
</evidence>
<proteinExistence type="inferred from homology"/>
<evidence type="ECO:0000256" key="1">
    <source>
        <dbReference type="ARBA" id="ARBA00001971"/>
    </source>
</evidence>
<dbReference type="PROSITE" id="PS50999">
    <property type="entry name" value="COX2_TM"/>
    <property type="match status" value="1"/>
</dbReference>
<keyword evidence="10 18" id="KW-1133">Transmembrane helix</keyword>
<keyword evidence="4 15" id="KW-0813">Transport</keyword>
<evidence type="ECO:0000256" key="15">
    <source>
        <dbReference type="RuleBase" id="RU000456"/>
    </source>
</evidence>
<dbReference type="Pfam" id="PF02790">
    <property type="entry name" value="COX2_TM"/>
    <property type="match status" value="1"/>
</dbReference>
<evidence type="ECO:0000256" key="16">
    <source>
        <dbReference type="RuleBase" id="RU004024"/>
    </source>
</evidence>
<dbReference type="InterPro" id="IPR045187">
    <property type="entry name" value="CcO_II"/>
</dbReference>
<comment type="cofactor">
    <cofactor evidence="16">
        <name>Cu cation</name>
        <dbReference type="ChEBI" id="CHEBI:23378"/>
    </cofactor>
    <text evidence="16">Binds a copper A center.</text>
</comment>
<dbReference type="EC" id="7.1.1.9" evidence="16"/>
<comment type="catalytic activity">
    <reaction evidence="14 16">
        <text>4 Fe(II)-[cytochrome c] + O2 + 8 H(+)(in) = 4 Fe(III)-[cytochrome c] + 2 H2O + 4 H(+)(out)</text>
        <dbReference type="Rhea" id="RHEA:11436"/>
        <dbReference type="Rhea" id="RHEA-COMP:10350"/>
        <dbReference type="Rhea" id="RHEA-COMP:14399"/>
        <dbReference type="ChEBI" id="CHEBI:15377"/>
        <dbReference type="ChEBI" id="CHEBI:15378"/>
        <dbReference type="ChEBI" id="CHEBI:15379"/>
        <dbReference type="ChEBI" id="CHEBI:29033"/>
        <dbReference type="ChEBI" id="CHEBI:29034"/>
        <dbReference type="EC" id="7.1.1.9"/>
    </reaction>
</comment>
<feature type="domain" description="Cytochrome oxidase subunit II copper A binding" evidence="19">
    <location>
        <begin position="197"/>
        <end position="333"/>
    </location>
</feature>
<evidence type="ECO:0000256" key="6">
    <source>
        <dbReference type="ARBA" id="ARBA00022692"/>
    </source>
</evidence>
<dbReference type="EMBL" id="PVZS01000012">
    <property type="protein sequence ID" value="PSC04658.1"/>
    <property type="molecule type" value="Genomic_DNA"/>
</dbReference>
<evidence type="ECO:0000256" key="7">
    <source>
        <dbReference type="ARBA" id="ARBA00022723"/>
    </source>
</evidence>
<dbReference type="PRINTS" id="PR01166">
    <property type="entry name" value="CYCOXIDASEII"/>
</dbReference>
<gene>
    <name evidence="21" type="primary">coxB</name>
    <name evidence="21" type="ORF">SLNSH_12870</name>
</gene>
<keyword evidence="6 15" id="KW-0812">Transmembrane</keyword>
<dbReference type="OrthoDB" id="9781261at2"/>
<dbReference type="PANTHER" id="PTHR22888">
    <property type="entry name" value="CYTOCHROME C OXIDASE, SUBUNIT II"/>
    <property type="match status" value="1"/>
</dbReference>
<dbReference type="PROSITE" id="PS50857">
    <property type="entry name" value="COX2_CUA"/>
    <property type="match status" value="1"/>
</dbReference>